<dbReference type="Gene3D" id="1.10.10.60">
    <property type="entry name" value="Homeodomain-like"/>
    <property type="match status" value="1"/>
</dbReference>
<accession>A0ABM4BUM1</accession>
<evidence type="ECO:0000259" key="1">
    <source>
        <dbReference type="Pfam" id="PF05225"/>
    </source>
</evidence>
<sequence length="244" mass="27487">MKPVISTRIIKKRILWTENNMKLAVHAVASGMSQRKASVSFKVSQSTLQTIISGKSKIGAKPEKKPMLGELEEKLIDYTGNRAQMGIGFGKKIFITYAAKLAKNWWQLLKKRHSCVSLRCPEVTASIRHMCMDRIKVSKNFTSLEVLIQSKNLQDKPECVWNMDETRMQLEHKPRRVVSRKGSKYIQSRTNGNKETITVICCVNAAGQVIPPHIIGKGKTVRTLYGFDTKNVPRGATWSVSEKG</sequence>
<keyword evidence="2" id="KW-1185">Reference proteome</keyword>
<dbReference type="PANTHER" id="PTHR19303">
    <property type="entry name" value="TRANSPOSON"/>
    <property type="match status" value="1"/>
</dbReference>
<dbReference type="GeneID" id="136080194"/>
<reference evidence="3" key="1">
    <citation type="submission" date="2025-08" db="UniProtKB">
        <authorList>
            <consortium name="RefSeq"/>
        </authorList>
    </citation>
    <scope>IDENTIFICATION</scope>
</reference>
<evidence type="ECO:0000313" key="3">
    <source>
        <dbReference type="RefSeq" id="XP_065652880.1"/>
    </source>
</evidence>
<dbReference type="InterPro" id="IPR007889">
    <property type="entry name" value="HTH_Psq"/>
</dbReference>
<dbReference type="PANTHER" id="PTHR19303:SF74">
    <property type="entry name" value="POGO TRANSPOSABLE ELEMENT WITH KRAB DOMAIN"/>
    <property type="match status" value="1"/>
</dbReference>
<dbReference type="Proteomes" id="UP001652625">
    <property type="component" value="Chromosome 05"/>
</dbReference>
<gene>
    <name evidence="3" type="primary">LOC136080194</name>
</gene>
<dbReference type="RefSeq" id="XP_065652880.1">
    <property type="nucleotide sequence ID" value="XM_065796808.1"/>
</dbReference>
<dbReference type="SUPFAM" id="SSF46689">
    <property type="entry name" value="Homeodomain-like"/>
    <property type="match status" value="1"/>
</dbReference>
<evidence type="ECO:0000313" key="2">
    <source>
        <dbReference type="Proteomes" id="UP001652625"/>
    </source>
</evidence>
<organism evidence="2 3">
    <name type="scientific">Hydra vulgaris</name>
    <name type="common">Hydra</name>
    <name type="synonym">Hydra attenuata</name>
    <dbReference type="NCBI Taxonomy" id="6087"/>
    <lineage>
        <taxon>Eukaryota</taxon>
        <taxon>Metazoa</taxon>
        <taxon>Cnidaria</taxon>
        <taxon>Hydrozoa</taxon>
        <taxon>Hydroidolina</taxon>
        <taxon>Anthoathecata</taxon>
        <taxon>Aplanulata</taxon>
        <taxon>Hydridae</taxon>
        <taxon>Hydra</taxon>
    </lineage>
</organism>
<feature type="domain" description="HTH psq-type" evidence="1">
    <location>
        <begin position="17"/>
        <end position="54"/>
    </location>
</feature>
<protein>
    <submittedName>
        <fullName evidence="3">Jerky protein homolog-like</fullName>
    </submittedName>
</protein>
<name>A0ABM4BUM1_HYDVU</name>
<proteinExistence type="predicted"/>
<dbReference type="Pfam" id="PF05225">
    <property type="entry name" value="HTH_psq"/>
    <property type="match status" value="1"/>
</dbReference>
<dbReference type="InterPro" id="IPR050863">
    <property type="entry name" value="CenT-Element_Derived"/>
</dbReference>
<dbReference type="InterPro" id="IPR009057">
    <property type="entry name" value="Homeodomain-like_sf"/>
</dbReference>